<proteinExistence type="predicted"/>
<feature type="chain" id="PRO_5045590116" description="DUF4142 domain-containing protein" evidence="1">
    <location>
        <begin position="26"/>
        <end position="177"/>
    </location>
</feature>
<evidence type="ECO:0000259" key="2">
    <source>
        <dbReference type="Pfam" id="PF13628"/>
    </source>
</evidence>
<dbReference type="PANTHER" id="PTHR38593:SF1">
    <property type="entry name" value="BLR2558 PROTEIN"/>
    <property type="match status" value="1"/>
</dbReference>
<evidence type="ECO:0000256" key="1">
    <source>
        <dbReference type="SAM" id="SignalP"/>
    </source>
</evidence>
<dbReference type="EMBL" id="AP027142">
    <property type="protein sequence ID" value="BDV34408.1"/>
    <property type="molecule type" value="Genomic_DNA"/>
</dbReference>
<dbReference type="InterPro" id="IPR025419">
    <property type="entry name" value="DUF4142"/>
</dbReference>
<keyword evidence="1" id="KW-0732">Signal</keyword>
<gene>
    <name evidence="3" type="ORF">SS37A_19370</name>
</gene>
<dbReference type="RefSeq" id="WP_281927577.1">
    <property type="nucleotide sequence ID" value="NZ_AP027142.1"/>
</dbReference>
<evidence type="ECO:0000313" key="4">
    <source>
        <dbReference type="Proteomes" id="UP001317629"/>
    </source>
</evidence>
<dbReference type="Proteomes" id="UP001317629">
    <property type="component" value="Chromosome"/>
</dbReference>
<organism evidence="3 4">
    <name type="scientific">Methylocystis iwaonis</name>
    <dbReference type="NCBI Taxonomy" id="2885079"/>
    <lineage>
        <taxon>Bacteria</taxon>
        <taxon>Pseudomonadati</taxon>
        <taxon>Pseudomonadota</taxon>
        <taxon>Alphaproteobacteria</taxon>
        <taxon>Hyphomicrobiales</taxon>
        <taxon>Methylocystaceae</taxon>
        <taxon>Methylocystis</taxon>
    </lineage>
</organism>
<name>A0ABN6VFL0_9HYPH</name>
<dbReference type="InterPro" id="IPR012347">
    <property type="entry name" value="Ferritin-like"/>
</dbReference>
<dbReference type="PANTHER" id="PTHR38593">
    <property type="entry name" value="BLR2558 PROTEIN"/>
    <property type="match status" value="1"/>
</dbReference>
<evidence type="ECO:0000313" key="3">
    <source>
        <dbReference type="EMBL" id="BDV34408.1"/>
    </source>
</evidence>
<feature type="domain" description="DUF4142" evidence="2">
    <location>
        <begin position="32"/>
        <end position="170"/>
    </location>
</feature>
<keyword evidence="4" id="KW-1185">Reference proteome</keyword>
<accession>A0ABN6VFL0</accession>
<dbReference type="Pfam" id="PF13628">
    <property type="entry name" value="DUF4142"/>
    <property type="match status" value="1"/>
</dbReference>
<dbReference type="Gene3D" id="1.20.1260.10">
    <property type="match status" value="1"/>
</dbReference>
<reference evidence="3 4" key="1">
    <citation type="journal article" date="2023" name="Int. J. Syst. Evol. Microbiol.">
        <title>Methylocystis iwaonis sp. nov., a type II methane-oxidizing bacterium from surface soil of a rice paddy field in Japan, and emended description of the genus Methylocystis (ex Whittenbury et al. 1970) Bowman et al. 1993.</title>
        <authorList>
            <person name="Kaise H."/>
            <person name="Sawadogo J.B."/>
            <person name="Alam M.S."/>
            <person name="Ueno C."/>
            <person name="Dianou D."/>
            <person name="Shinjo R."/>
            <person name="Asakawa S."/>
        </authorList>
    </citation>
    <scope>NUCLEOTIDE SEQUENCE [LARGE SCALE GENOMIC DNA]</scope>
    <source>
        <strain evidence="3 4">SS37A-Re</strain>
    </source>
</reference>
<feature type="signal peptide" evidence="1">
    <location>
        <begin position="1"/>
        <end position="25"/>
    </location>
</feature>
<sequence length="177" mass="18616">MKKLTFLQIVAATGLWLSASVPAQAAGLDGGQILGIYIQVNSFDIESALLARAQGASAALRKLAAHVAADHIGVRKAAYDLAQKCGVTPTTPAERVAAASDHAAAMQRLAALQGAEFDKAYLRHEEAFHAGAIDAAKKLLEPAASCAELRAHLHEILQAFEGHLSQTRAMAREVGSR</sequence>
<protein>
    <recommendedName>
        <fullName evidence="2">DUF4142 domain-containing protein</fullName>
    </recommendedName>
</protein>